<dbReference type="EMBL" id="PYNF01000002">
    <property type="protein sequence ID" value="PSV01143.1"/>
    <property type="molecule type" value="Genomic_DNA"/>
</dbReference>
<accession>A0A2T3KMW5</accession>
<evidence type="ECO:0000313" key="2">
    <source>
        <dbReference type="EMBL" id="PSV01143.1"/>
    </source>
</evidence>
<name>A0A2T3KMW5_9GAMM</name>
<dbReference type="AlphaFoldDB" id="A0A2T3KMW5"/>
<gene>
    <name evidence="2" type="ORF">C9J27_03730</name>
</gene>
<feature type="compositionally biased region" description="Basic residues" evidence="1">
    <location>
        <begin position="389"/>
        <end position="398"/>
    </location>
</feature>
<comment type="caution">
    <text evidence="2">The sequence shown here is derived from an EMBL/GenBank/DDBJ whole genome shotgun (WGS) entry which is preliminary data.</text>
</comment>
<proteinExistence type="predicted"/>
<evidence type="ECO:0000256" key="1">
    <source>
        <dbReference type="SAM" id="MobiDB-lite"/>
    </source>
</evidence>
<sequence>MTNKINKRFGNKKNSKDNDLAEGVKVCNELLNIEALNIQERNNRFLSIIMQHVGLSLSVNSVGLSFFDNNETYYTQKTEIKNTEDSQVIAFCEMTESKDILLAGCDYLKLPKIPSLVLENLCLAKTLGYIGVYKSSATHIPTNVIETEISSLPIATSDTQPKQEENLPPTLVEKVEVVKLAEDESVSSATPDKEPVSEPSLELVDNNKKTDDSFVEQNDSELDASNLQKTVNDNILDIPHDEAKDNIVVVSPASSSHKKIDKEPLAASSDIPEKHIISQSSIRKFFSAMQQLDIGEDAVLSFLNVKESAGETQPLSIGEMTKGQGYRVLNRLKKAIEKSDPAMENLINARREKFGGFNQVIEKANSAVAGEQPKAVVEKDAGNVASNQTKKRASKRQGKGKDDLLKTKKAQLISLITKNFDTQEKIDRLIELAHDKVDIRNVSSKESLLLNIERMASSAKVGLLHQLAGTILL</sequence>
<reference evidence="2 3" key="1">
    <citation type="submission" date="2018-01" db="EMBL/GenBank/DDBJ databases">
        <title>Whole genome sequencing of Histamine producing bacteria.</title>
        <authorList>
            <person name="Butler K."/>
        </authorList>
    </citation>
    <scope>NUCLEOTIDE SEQUENCE [LARGE SCALE GENOMIC DNA]</scope>
    <source>
        <strain evidence="2 3">FS-7.2</strain>
    </source>
</reference>
<dbReference type="Proteomes" id="UP000241426">
    <property type="component" value="Unassembled WGS sequence"/>
</dbReference>
<protein>
    <submittedName>
        <fullName evidence="2">Uncharacterized protein</fullName>
    </submittedName>
</protein>
<dbReference type="RefSeq" id="WP_107288870.1">
    <property type="nucleotide sequence ID" value="NZ_PYNF01000002.1"/>
</dbReference>
<feature type="region of interest" description="Disordered" evidence="1">
    <location>
        <begin position="183"/>
        <end position="207"/>
    </location>
</feature>
<organism evidence="2 3">
    <name type="scientific">Photobacterium kishitanii</name>
    <dbReference type="NCBI Taxonomy" id="318456"/>
    <lineage>
        <taxon>Bacteria</taxon>
        <taxon>Pseudomonadati</taxon>
        <taxon>Pseudomonadota</taxon>
        <taxon>Gammaproteobacteria</taxon>
        <taxon>Vibrionales</taxon>
        <taxon>Vibrionaceae</taxon>
        <taxon>Photobacterium</taxon>
    </lineage>
</organism>
<feature type="region of interest" description="Disordered" evidence="1">
    <location>
        <begin position="380"/>
        <end position="401"/>
    </location>
</feature>
<evidence type="ECO:0000313" key="3">
    <source>
        <dbReference type="Proteomes" id="UP000241426"/>
    </source>
</evidence>